<keyword evidence="2" id="KW-1185">Reference proteome</keyword>
<organism evidence="1 2">
    <name type="scientific">Mycetohabitans rhizoxinica</name>
    <dbReference type="NCBI Taxonomy" id="412963"/>
    <lineage>
        <taxon>Bacteria</taxon>
        <taxon>Pseudomonadati</taxon>
        <taxon>Pseudomonadota</taxon>
        <taxon>Betaproteobacteria</taxon>
        <taxon>Burkholderiales</taxon>
        <taxon>Burkholderiaceae</taxon>
        <taxon>Mycetohabitans</taxon>
    </lineage>
</organism>
<dbReference type="EMBL" id="CP062176">
    <property type="protein sequence ID" value="WXK38724.1"/>
    <property type="molecule type" value="Genomic_DNA"/>
</dbReference>
<dbReference type="Proteomes" id="UP001493153">
    <property type="component" value="Chromosome"/>
</dbReference>
<gene>
    <name evidence="1" type="ORF">IHE29_05285</name>
</gene>
<proteinExistence type="predicted"/>
<evidence type="ECO:0000313" key="1">
    <source>
        <dbReference type="EMBL" id="WXK38724.1"/>
    </source>
</evidence>
<reference evidence="1 2" key="1">
    <citation type="submission" date="2020-09" db="EMBL/GenBank/DDBJ databases">
        <title>Genome sequences of Mycetohabitans spp.</title>
        <authorList>
            <person name="Carter M.E."/>
            <person name="Carpenter S.C.D."/>
            <person name="Bogdanove A.J."/>
        </authorList>
    </citation>
    <scope>NUCLEOTIDE SEQUENCE [LARGE SCALE GENOMIC DNA]</scope>
    <source>
        <strain evidence="1 2">B12</strain>
    </source>
</reference>
<accession>A0ABZ2PUG9</accession>
<dbReference type="RefSeq" id="WP_237070842.1">
    <property type="nucleotide sequence ID" value="NZ_CP062171.1"/>
</dbReference>
<protein>
    <submittedName>
        <fullName evidence="1">Uncharacterized protein</fullName>
    </submittedName>
</protein>
<sequence>MSTSVHPGRDVIAAVLGDGRGTPQRDILAASYFPAEVHEREADALAQCCGYHGDAKEYLSHGVTN</sequence>
<evidence type="ECO:0000313" key="2">
    <source>
        <dbReference type="Proteomes" id="UP001493153"/>
    </source>
</evidence>
<name>A0ABZ2PUG9_9BURK</name>